<evidence type="ECO:0000256" key="6">
    <source>
        <dbReference type="ARBA" id="ARBA00022989"/>
    </source>
</evidence>
<name>A0AAE3XLI3_9BACT</name>
<evidence type="ECO:0000256" key="4">
    <source>
        <dbReference type="ARBA" id="ARBA00022475"/>
    </source>
</evidence>
<feature type="transmembrane region" description="Helical" evidence="9">
    <location>
        <begin position="333"/>
        <end position="353"/>
    </location>
</feature>
<dbReference type="Pfam" id="PF03553">
    <property type="entry name" value="Na_H_antiporter"/>
    <property type="match status" value="1"/>
</dbReference>
<dbReference type="GO" id="GO:0015297">
    <property type="term" value="F:antiporter activity"/>
    <property type="evidence" value="ECO:0007669"/>
    <property type="project" value="UniProtKB-KW"/>
</dbReference>
<comment type="similarity">
    <text evidence="8">Belongs to the NhaC Na(+)/H(+) (TC 2.A.35) antiporter family.</text>
</comment>
<evidence type="ECO:0000259" key="10">
    <source>
        <dbReference type="Pfam" id="PF03553"/>
    </source>
</evidence>
<keyword evidence="12" id="KW-1185">Reference proteome</keyword>
<evidence type="ECO:0000256" key="2">
    <source>
        <dbReference type="ARBA" id="ARBA00022448"/>
    </source>
</evidence>
<dbReference type="NCBIfam" id="TIGR00931">
    <property type="entry name" value="antiport_nhaC"/>
    <property type="match status" value="1"/>
</dbReference>
<feature type="domain" description="Na+/H+ antiporter NhaC-like C-terminal" evidence="10">
    <location>
        <begin position="164"/>
        <end position="467"/>
    </location>
</feature>
<keyword evidence="7 9" id="KW-0472">Membrane</keyword>
<dbReference type="PANTHER" id="PTHR33451">
    <property type="entry name" value="MALATE-2H(+)/NA(+)-LACTATE ANTIPORTER"/>
    <property type="match status" value="1"/>
</dbReference>
<evidence type="ECO:0000313" key="11">
    <source>
        <dbReference type="EMBL" id="MDR6238140.1"/>
    </source>
</evidence>
<feature type="transmembrane region" description="Helical" evidence="9">
    <location>
        <begin position="113"/>
        <end position="146"/>
    </location>
</feature>
<feature type="transmembrane region" description="Helical" evidence="9">
    <location>
        <begin position="199"/>
        <end position="218"/>
    </location>
</feature>
<feature type="transmembrane region" description="Helical" evidence="9">
    <location>
        <begin position="260"/>
        <end position="278"/>
    </location>
</feature>
<keyword evidence="5 9" id="KW-0812">Transmembrane</keyword>
<evidence type="ECO:0000256" key="1">
    <source>
        <dbReference type="ARBA" id="ARBA00004651"/>
    </source>
</evidence>
<dbReference type="EMBL" id="JAVDQD010000001">
    <property type="protein sequence ID" value="MDR6238140.1"/>
    <property type="molecule type" value="Genomic_DNA"/>
</dbReference>
<gene>
    <name evidence="11" type="ORF">HNQ88_001116</name>
</gene>
<comment type="caution">
    <text evidence="11">The sequence shown here is derived from an EMBL/GenBank/DDBJ whole genome shotgun (WGS) entry which is preliminary data.</text>
</comment>
<proteinExistence type="inferred from homology"/>
<reference evidence="11" key="1">
    <citation type="submission" date="2023-07" db="EMBL/GenBank/DDBJ databases">
        <title>Genomic Encyclopedia of Type Strains, Phase IV (KMG-IV): sequencing the most valuable type-strain genomes for metagenomic binning, comparative biology and taxonomic classification.</title>
        <authorList>
            <person name="Goeker M."/>
        </authorList>
    </citation>
    <scope>NUCLEOTIDE SEQUENCE</scope>
    <source>
        <strain evidence="11">DSM 26174</strain>
    </source>
</reference>
<evidence type="ECO:0000256" key="8">
    <source>
        <dbReference type="ARBA" id="ARBA00038435"/>
    </source>
</evidence>
<keyword evidence="6 9" id="KW-1133">Transmembrane helix</keyword>
<feature type="transmembrane region" description="Helical" evidence="9">
    <location>
        <begin position="79"/>
        <end position="101"/>
    </location>
</feature>
<evidence type="ECO:0000313" key="12">
    <source>
        <dbReference type="Proteomes" id="UP001185092"/>
    </source>
</evidence>
<dbReference type="AlphaFoldDB" id="A0AAE3XLI3"/>
<keyword evidence="3" id="KW-0050">Antiport</keyword>
<accession>A0AAE3XLI3</accession>
<dbReference type="GO" id="GO:0005886">
    <property type="term" value="C:plasma membrane"/>
    <property type="evidence" value="ECO:0007669"/>
    <property type="project" value="UniProtKB-SubCell"/>
</dbReference>
<keyword evidence="2" id="KW-0813">Transport</keyword>
<dbReference type="Proteomes" id="UP001185092">
    <property type="component" value="Unassembled WGS sequence"/>
</dbReference>
<organism evidence="11 12">
    <name type="scientific">Aureibacter tunicatorum</name>
    <dbReference type="NCBI Taxonomy" id="866807"/>
    <lineage>
        <taxon>Bacteria</taxon>
        <taxon>Pseudomonadati</taxon>
        <taxon>Bacteroidota</taxon>
        <taxon>Cytophagia</taxon>
        <taxon>Cytophagales</taxon>
        <taxon>Persicobacteraceae</taxon>
        <taxon>Aureibacter</taxon>
    </lineage>
</organism>
<evidence type="ECO:0000256" key="9">
    <source>
        <dbReference type="SAM" id="Phobius"/>
    </source>
</evidence>
<feature type="transmembrane region" description="Helical" evidence="9">
    <location>
        <begin position="12"/>
        <end position="31"/>
    </location>
</feature>
<evidence type="ECO:0000256" key="3">
    <source>
        <dbReference type="ARBA" id="ARBA00022449"/>
    </source>
</evidence>
<evidence type="ECO:0000256" key="5">
    <source>
        <dbReference type="ARBA" id="ARBA00022692"/>
    </source>
</evidence>
<sequence length="489" mass="51854">MTKKKPSLFEALIPVLFLIGMLAFNILYVFGDAALDGSNQIILILSATVATLVAFRLGHTWAELQKGIISSINSAMPSILILLMIGALAGSWLISGIIPSMIYYGLDLLNPTIFLVASCVISAIVSLATGSSWTTIATIGVALLGIGKALGVPEGMVAGAIISGAYFGDKMSPMSDTTNLAPAMAGTDLFTHIKYMTKTTVPTFVITIVIFIVLGFTFDSSGNADVSMLQSAISEKFNITPVLFLVPIFLLVLIIKKMPALPSLLLAAIAGSVFALIFQPEVVKGIGGESSSLAITYFKGLMSPLFQSTSIVTSNSEVNELLSSSGMSGMLNTIWLILCAMIFGGVMESAGLLERITQSIIRLAHSTGSLIASTVGTCVVFNVTASDQYLAIVVPGRMYADTFRNRNLKPEVLSRSLEDAGTVTSVLIPWNTCGAYQASVLGVATMAYAPYCFFNLLSPIVNIIFGYIFVKPEPIVEGNELNKEEVSLG</sequence>
<dbReference type="InterPro" id="IPR004770">
    <property type="entry name" value="Na/H_antiport_NhaC"/>
</dbReference>
<feature type="transmembrane region" description="Helical" evidence="9">
    <location>
        <begin position="238"/>
        <end position="255"/>
    </location>
</feature>
<dbReference type="InterPro" id="IPR052180">
    <property type="entry name" value="NhaC_Na-H+_Antiporter"/>
</dbReference>
<evidence type="ECO:0000256" key="7">
    <source>
        <dbReference type="ARBA" id="ARBA00023136"/>
    </source>
</evidence>
<keyword evidence="4" id="KW-1003">Cell membrane</keyword>
<protein>
    <submittedName>
        <fullName evidence="11">NhaC family Na+:H+ antiporter</fullName>
    </submittedName>
</protein>
<comment type="subcellular location">
    <subcellularLocation>
        <location evidence="1">Cell membrane</location>
        <topology evidence="1">Multi-pass membrane protein</topology>
    </subcellularLocation>
</comment>
<dbReference type="PANTHER" id="PTHR33451:SF3">
    <property type="entry name" value="MALATE-2H(+)_NA(+)-LACTATE ANTIPORTER"/>
    <property type="match status" value="1"/>
</dbReference>
<dbReference type="InterPro" id="IPR018461">
    <property type="entry name" value="Na/H_Antiport_NhaC-like_C"/>
</dbReference>
<feature type="transmembrane region" description="Helical" evidence="9">
    <location>
        <begin position="37"/>
        <end position="58"/>
    </location>
</feature>